<dbReference type="PANTHER" id="PTHR20910">
    <property type="entry name" value="AGAP001623-PA"/>
    <property type="match status" value="1"/>
</dbReference>
<accession>A0A0D1Z1J3</accession>
<dbReference type="OrthoDB" id="159229at2759"/>
<evidence type="ECO:0000256" key="4">
    <source>
        <dbReference type="ARBA" id="ARBA00012682"/>
    </source>
</evidence>
<dbReference type="FunFam" id="2.60.40.200:FF:000007">
    <property type="entry name" value="Cell surface Cu-only superoxide dismutase 5"/>
    <property type="match status" value="1"/>
</dbReference>
<evidence type="ECO:0000256" key="6">
    <source>
        <dbReference type="ARBA" id="ARBA00022862"/>
    </source>
</evidence>
<dbReference type="InterPro" id="IPR053257">
    <property type="entry name" value="Cu-only_SOD"/>
</dbReference>
<evidence type="ECO:0000259" key="10">
    <source>
        <dbReference type="Pfam" id="PF00080"/>
    </source>
</evidence>
<protein>
    <recommendedName>
        <fullName evidence="4">superoxide dismutase</fullName>
        <ecNumber evidence="4">1.15.1.1</ecNumber>
    </recommendedName>
</protein>
<dbReference type="PANTHER" id="PTHR20910:SF1">
    <property type="entry name" value="SUPEROXIDE DISMUTASE COPPER_ZINC BINDING DOMAIN-CONTAINING PROTEIN"/>
    <property type="match status" value="1"/>
</dbReference>
<feature type="chain" id="PRO_5002237398" description="superoxide dismutase" evidence="9">
    <location>
        <begin position="17"/>
        <end position="275"/>
    </location>
</feature>
<dbReference type="HOGENOM" id="CLU_063073_0_0_1"/>
<feature type="domain" description="Superoxide dismutase copper/zinc binding" evidence="10">
    <location>
        <begin position="57"/>
        <end position="168"/>
    </location>
</feature>
<comment type="catalytic activity">
    <reaction evidence="7">
        <text>2 superoxide + 2 H(+) = H2O2 + O2</text>
        <dbReference type="Rhea" id="RHEA:20696"/>
        <dbReference type="ChEBI" id="CHEBI:15378"/>
        <dbReference type="ChEBI" id="CHEBI:15379"/>
        <dbReference type="ChEBI" id="CHEBI:16240"/>
        <dbReference type="ChEBI" id="CHEBI:18421"/>
        <dbReference type="EC" id="1.15.1.1"/>
    </reaction>
</comment>
<keyword evidence="5" id="KW-0964">Secreted</keyword>
<keyword evidence="12" id="KW-1185">Reference proteome</keyword>
<dbReference type="GeneID" id="27310460"/>
<dbReference type="Proteomes" id="UP000053259">
    <property type="component" value="Unassembled WGS sequence"/>
</dbReference>
<dbReference type="STRING" id="253628.A0A0D1Z1J3"/>
<evidence type="ECO:0000256" key="5">
    <source>
        <dbReference type="ARBA" id="ARBA00022525"/>
    </source>
</evidence>
<dbReference type="EMBL" id="KN847534">
    <property type="protein sequence ID" value="KIW06807.1"/>
    <property type="molecule type" value="Genomic_DNA"/>
</dbReference>
<evidence type="ECO:0000256" key="2">
    <source>
        <dbReference type="ARBA" id="ARBA00004613"/>
    </source>
</evidence>
<dbReference type="AlphaFoldDB" id="A0A0D1Z1J3"/>
<keyword evidence="9" id="KW-0732">Signal</keyword>
<dbReference type="GO" id="GO:0004784">
    <property type="term" value="F:superoxide dismutase activity"/>
    <property type="evidence" value="ECO:0007669"/>
    <property type="project" value="UniProtKB-EC"/>
</dbReference>
<feature type="signal peptide" evidence="9">
    <location>
        <begin position="1"/>
        <end position="16"/>
    </location>
</feature>
<dbReference type="SUPFAM" id="SSF49329">
    <property type="entry name" value="Cu,Zn superoxide dismutase-like"/>
    <property type="match status" value="1"/>
</dbReference>
<proteinExistence type="inferred from homology"/>
<reference evidence="11 12" key="1">
    <citation type="submission" date="2015-01" db="EMBL/GenBank/DDBJ databases">
        <title>The Genome Sequence of Ochroconis gallopava CBS43764.</title>
        <authorList>
            <consortium name="The Broad Institute Genomics Platform"/>
            <person name="Cuomo C."/>
            <person name="de Hoog S."/>
            <person name="Gorbushina A."/>
            <person name="Stielow B."/>
            <person name="Teixiera M."/>
            <person name="Abouelleil A."/>
            <person name="Chapman S.B."/>
            <person name="Priest M."/>
            <person name="Young S.K."/>
            <person name="Wortman J."/>
            <person name="Nusbaum C."/>
            <person name="Birren B."/>
        </authorList>
    </citation>
    <scope>NUCLEOTIDE SEQUENCE [LARGE SCALE GENOMIC DNA]</scope>
    <source>
        <strain evidence="11 12">CBS 43764</strain>
    </source>
</reference>
<feature type="region of interest" description="Disordered" evidence="8">
    <location>
        <begin position="233"/>
        <end position="253"/>
    </location>
</feature>
<evidence type="ECO:0000256" key="9">
    <source>
        <dbReference type="SAM" id="SignalP"/>
    </source>
</evidence>
<dbReference type="VEuPathDB" id="FungiDB:PV09_02487"/>
<sequence length="275" mass="28304">MRIHAILFVSATTIYAQTTNFTTGQLGDALRYVDNPQGAAYRAIATENPYNITAMITAVSAGESGTEFAVQFDNLPAEGGPFLYHIHAMPVSSNGNCSSTLAHLDPYIRGETPPCDPNLPETCQVGDLSGKHGTANGTSFNASFTDPYVSLKEGVGAFFGNRSFVLHFANTSRIACGNFSALSETSLPGGYGSASAAASSTVAANATSVLSEAVSSISTASANATSLAGTKTNSVASTSTSSGLPETVGTNDASQPEKVSAWKLLACFVAFWGLV</sequence>
<evidence type="ECO:0000256" key="1">
    <source>
        <dbReference type="ARBA" id="ARBA00004196"/>
    </source>
</evidence>
<name>A0A0D1Z1J3_9PEZI</name>
<organism evidence="11 12">
    <name type="scientific">Verruconis gallopava</name>
    <dbReference type="NCBI Taxonomy" id="253628"/>
    <lineage>
        <taxon>Eukaryota</taxon>
        <taxon>Fungi</taxon>
        <taxon>Dikarya</taxon>
        <taxon>Ascomycota</taxon>
        <taxon>Pezizomycotina</taxon>
        <taxon>Dothideomycetes</taxon>
        <taxon>Pleosporomycetidae</taxon>
        <taxon>Venturiales</taxon>
        <taxon>Sympoventuriaceae</taxon>
        <taxon>Verruconis</taxon>
    </lineage>
</organism>
<gene>
    <name evidence="11" type="ORF">PV09_02487</name>
</gene>
<comment type="subcellular location">
    <subcellularLocation>
        <location evidence="1">Cell envelope</location>
    </subcellularLocation>
    <subcellularLocation>
        <location evidence="2">Secreted</location>
    </subcellularLocation>
</comment>
<dbReference type="EC" id="1.15.1.1" evidence="4"/>
<evidence type="ECO:0000313" key="11">
    <source>
        <dbReference type="EMBL" id="KIW06807.1"/>
    </source>
</evidence>
<dbReference type="GO" id="GO:0046872">
    <property type="term" value="F:metal ion binding"/>
    <property type="evidence" value="ECO:0007669"/>
    <property type="project" value="InterPro"/>
</dbReference>
<dbReference type="GO" id="GO:0005576">
    <property type="term" value="C:extracellular region"/>
    <property type="evidence" value="ECO:0007669"/>
    <property type="project" value="UniProtKB-SubCell"/>
</dbReference>
<dbReference type="RefSeq" id="XP_016216676.1">
    <property type="nucleotide sequence ID" value="XM_016355540.1"/>
</dbReference>
<dbReference type="InterPro" id="IPR001424">
    <property type="entry name" value="SOD_Cu_Zn_dom"/>
</dbReference>
<evidence type="ECO:0000256" key="7">
    <source>
        <dbReference type="ARBA" id="ARBA00049204"/>
    </source>
</evidence>
<evidence type="ECO:0000256" key="3">
    <source>
        <dbReference type="ARBA" id="ARBA00010457"/>
    </source>
</evidence>
<dbReference type="InParanoid" id="A0A0D1Z1J3"/>
<dbReference type="Pfam" id="PF00080">
    <property type="entry name" value="Sod_Cu"/>
    <property type="match status" value="1"/>
</dbReference>
<comment type="similarity">
    <text evidence="3">Belongs to the Cu-Zn superoxide dismutase family.</text>
</comment>
<dbReference type="InterPro" id="IPR036423">
    <property type="entry name" value="SOD-like_Cu/Zn_dom_sf"/>
</dbReference>
<evidence type="ECO:0000313" key="12">
    <source>
        <dbReference type="Proteomes" id="UP000053259"/>
    </source>
</evidence>
<evidence type="ECO:0000256" key="8">
    <source>
        <dbReference type="SAM" id="MobiDB-lite"/>
    </source>
</evidence>
<keyword evidence="6" id="KW-0049">Antioxidant</keyword>
<dbReference type="Gene3D" id="2.60.40.200">
    <property type="entry name" value="Superoxide dismutase, copper/zinc binding domain"/>
    <property type="match status" value="1"/>
</dbReference>